<evidence type="ECO:0000259" key="5">
    <source>
        <dbReference type="PROSITE" id="PS50949"/>
    </source>
</evidence>
<keyword evidence="7" id="KW-1185">Reference proteome</keyword>
<comment type="caution">
    <text evidence="6">The sequence shown here is derived from an EMBL/GenBank/DDBJ whole genome shotgun (WGS) entry which is preliminary data.</text>
</comment>
<dbReference type="EMBL" id="JBBLZC010000044">
    <property type="protein sequence ID" value="MEK0086093.1"/>
    <property type="molecule type" value="Genomic_DNA"/>
</dbReference>
<dbReference type="InterPro" id="IPR008920">
    <property type="entry name" value="TF_FadR/GntR_C"/>
</dbReference>
<dbReference type="InterPro" id="IPR036388">
    <property type="entry name" value="WH-like_DNA-bd_sf"/>
</dbReference>
<proteinExistence type="predicted"/>
<dbReference type="Pfam" id="PF07729">
    <property type="entry name" value="FCD"/>
    <property type="match status" value="1"/>
</dbReference>
<dbReference type="InterPro" id="IPR000524">
    <property type="entry name" value="Tscrpt_reg_HTH_GntR"/>
</dbReference>
<keyword evidence="3" id="KW-0804">Transcription</keyword>
<dbReference type="Gene3D" id="1.10.10.10">
    <property type="entry name" value="Winged helix-like DNA-binding domain superfamily/Winged helix DNA-binding domain"/>
    <property type="match status" value="1"/>
</dbReference>
<dbReference type="PANTHER" id="PTHR43537:SF53">
    <property type="entry name" value="HTH-TYPE TRANSCRIPTIONAL REPRESSOR NANR"/>
    <property type="match status" value="1"/>
</dbReference>
<feature type="region of interest" description="Disordered" evidence="4">
    <location>
        <begin position="1"/>
        <end position="21"/>
    </location>
</feature>
<sequence>MRQRGSVQAGTSLADPCASSRRRRPADEVIYGEVLDAIISHRLPPGTALPEDTLAAAFGVSRTLVRKALQRLAHGKLIELRRNRGAIVARPSVEEARELFDARRLIEPVLVRSAASRIGDAELEALRAGVTREREAFARGDRHELIRLSGAFHCRIAASSGNRVLADFLGELISRTSLVIALYEQPAIWPCSLDEHGRVLEALARRDAAAAAELMRHHLDHCEAQLDLSGEGRAVDLMALFAHARAEPALEAS</sequence>
<name>A0ABU8XY00_9PROT</name>
<dbReference type="Gene3D" id="1.20.120.530">
    <property type="entry name" value="GntR ligand-binding domain-like"/>
    <property type="match status" value="1"/>
</dbReference>
<evidence type="ECO:0000256" key="1">
    <source>
        <dbReference type="ARBA" id="ARBA00023015"/>
    </source>
</evidence>
<dbReference type="SUPFAM" id="SSF48008">
    <property type="entry name" value="GntR ligand-binding domain-like"/>
    <property type="match status" value="1"/>
</dbReference>
<evidence type="ECO:0000256" key="2">
    <source>
        <dbReference type="ARBA" id="ARBA00023125"/>
    </source>
</evidence>
<dbReference type="InterPro" id="IPR036390">
    <property type="entry name" value="WH_DNA-bd_sf"/>
</dbReference>
<dbReference type="PROSITE" id="PS50949">
    <property type="entry name" value="HTH_GNTR"/>
    <property type="match status" value="1"/>
</dbReference>
<feature type="domain" description="HTH gntR-type" evidence="5">
    <location>
        <begin position="24"/>
        <end position="91"/>
    </location>
</feature>
<dbReference type="CDD" id="cd07377">
    <property type="entry name" value="WHTH_GntR"/>
    <property type="match status" value="1"/>
</dbReference>
<dbReference type="RefSeq" id="WP_418161937.1">
    <property type="nucleotide sequence ID" value="NZ_JBBLZC010000044.1"/>
</dbReference>
<accession>A0ABU8XY00</accession>
<keyword evidence="2" id="KW-0238">DNA-binding</keyword>
<dbReference type="Pfam" id="PF00392">
    <property type="entry name" value="GntR"/>
    <property type="match status" value="1"/>
</dbReference>
<feature type="compositionally biased region" description="Polar residues" evidence="4">
    <location>
        <begin position="1"/>
        <end position="11"/>
    </location>
</feature>
<dbReference type="InterPro" id="IPR011711">
    <property type="entry name" value="GntR_C"/>
</dbReference>
<protein>
    <submittedName>
        <fullName evidence="6">GntR family transcriptional regulator</fullName>
    </submittedName>
</protein>
<dbReference type="PANTHER" id="PTHR43537">
    <property type="entry name" value="TRANSCRIPTIONAL REGULATOR, GNTR FAMILY"/>
    <property type="match status" value="1"/>
</dbReference>
<evidence type="ECO:0000256" key="3">
    <source>
        <dbReference type="ARBA" id="ARBA00023163"/>
    </source>
</evidence>
<evidence type="ECO:0000313" key="6">
    <source>
        <dbReference type="EMBL" id="MEK0086093.1"/>
    </source>
</evidence>
<evidence type="ECO:0000313" key="7">
    <source>
        <dbReference type="Proteomes" id="UP001375743"/>
    </source>
</evidence>
<evidence type="ECO:0000256" key="4">
    <source>
        <dbReference type="SAM" id="MobiDB-lite"/>
    </source>
</evidence>
<organism evidence="6 7">
    <name type="scientific">Benzoatithermus flavus</name>
    <dbReference type="NCBI Taxonomy" id="3108223"/>
    <lineage>
        <taxon>Bacteria</taxon>
        <taxon>Pseudomonadati</taxon>
        <taxon>Pseudomonadota</taxon>
        <taxon>Alphaproteobacteria</taxon>
        <taxon>Geminicoccales</taxon>
        <taxon>Geminicoccaceae</taxon>
        <taxon>Benzoatithermus</taxon>
    </lineage>
</organism>
<gene>
    <name evidence="6" type="ORF">U1T56_23290</name>
</gene>
<dbReference type="SMART" id="SM00895">
    <property type="entry name" value="FCD"/>
    <property type="match status" value="1"/>
</dbReference>
<keyword evidence="1" id="KW-0805">Transcription regulation</keyword>
<dbReference type="Proteomes" id="UP001375743">
    <property type="component" value="Unassembled WGS sequence"/>
</dbReference>
<reference evidence="6 7" key="1">
    <citation type="submission" date="2024-01" db="EMBL/GenBank/DDBJ databases">
        <title>Multi-omics insights into the function and evolution of sodium benzoate biodegradation pathways in Benzoatithermus flavus gen. nov., sp. nov. from hot spring.</title>
        <authorList>
            <person name="Hu C.-J."/>
            <person name="Li W.-J."/>
        </authorList>
    </citation>
    <scope>NUCLEOTIDE SEQUENCE [LARGE SCALE GENOMIC DNA]</scope>
    <source>
        <strain evidence="6 7">SYSU G07066</strain>
    </source>
</reference>
<dbReference type="SMART" id="SM00345">
    <property type="entry name" value="HTH_GNTR"/>
    <property type="match status" value="1"/>
</dbReference>
<dbReference type="SUPFAM" id="SSF46785">
    <property type="entry name" value="Winged helix' DNA-binding domain"/>
    <property type="match status" value="1"/>
</dbReference>